<dbReference type="Proteomes" id="UP001212152">
    <property type="component" value="Unassembled WGS sequence"/>
</dbReference>
<dbReference type="GO" id="GO:0006367">
    <property type="term" value="P:transcription initiation at RNA polymerase II promoter"/>
    <property type="evidence" value="ECO:0007669"/>
    <property type="project" value="InterPro"/>
</dbReference>
<feature type="region of interest" description="Disordered" evidence="4">
    <location>
        <begin position="252"/>
        <end position="271"/>
    </location>
</feature>
<dbReference type="PANTHER" id="PTHR13097">
    <property type="entry name" value="TRANSCRIPTION INITIATION FACTOR IIE, ALPHA SUBUNIT"/>
    <property type="match status" value="1"/>
</dbReference>
<dbReference type="InterPro" id="IPR013083">
    <property type="entry name" value="Znf_RING/FYVE/PHD"/>
</dbReference>
<keyword evidence="7" id="KW-1185">Reference proteome</keyword>
<proteinExistence type="inferred from homology"/>
<dbReference type="Pfam" id="PF02002">
    <property type="entry name" value="TFIIE_alpha"/>
    <property type="match status" value="1"/>
</dbReference>
<evidence type="ECO:0000256" key="2">
    <source>
        <dbReference type="ARBA" id="ARBA00023015"/>
    </source>
</evidence>
<evidence type="ECO:0000313" key="7">
    <source>
        <dbReference type="Proteomes" id="UP001212152"/>
    </source>
</evidence>
<protein>
    <recommendedName>
        <fullName evidence="5">HTH TFE/IIEalpha-type domain-containing protein</fullName>
    </recommendedName>
</protein>
<dbReference type="InterPro" id="IPR024550">
    <property type="entry name" value="TFIIEa/SarR/Rpc3_HTH_dom"/>
</dbReference>
<dbReference type="Gene3D" id="3.30.40.10">
    <property type="entry name" value="Zinc/RING finger domain, C3HC4 (zinc finger)"/>
    <property type="match status" value="1"/>
</dbReference>
<evidence type="ECO:0000259" key="5">
    <source>
        <dbReference type="PROSITE" id="PS51344"/>
    </source>
</evidence>
<keyword evidence="2" id="KW-0805">Transcription regulation</keyword>
<comment type="caution">
    <text evidence="6">The sequence shown here is derived from an EMBL/GenBank/DDBJ whole genome shotgun (WGS) entry which is preliminary data.</text>
</comment>
<dbReference type="EMBL" id="JADGJQ010000014">
    <property type="protein sequence ID" value="KAJ3181013.1"/>
    <property type="molecule type" value="Genomic_DNA"/>
</dbReference>
<dbReference type="PROSITE" id="PS51344">
    <property type="entry name" value="HTH_TFE_IIE"/>
    <property type="match status" value="1"/>
</dbReference>
<accession>A0AAD5XPC1</accession>
<name>A0AAD5XPC1_9FUNG</name>
<dbReference type="InterPro" id="IPR017919">
    <property type="entry name" value="TFIIE/TFIIEa_HTH"/>
</dbReference>
<feature type="compositionally biased region" description="Acidic residues" evidence="4">
    <location>
        <begin position="327"/>
        <end position="339"/>
    </location>
</feature>
<feature type="region of interest" description="Disordered" evidence="4">
    <location>
        <begin position="289"/>
        <end position="339"/>
    </location>
</feature>
<dbReference type="GO" id="GO:0005673">
    <property type="term" value="C:transcription factor TFIIE complex"/>
    <property type="evidence" value="ECO:0007669"/>
    <property type="project" value="TreeGrafter"/>
</dbReference>
<dbReference type="SUPFAM" id="SSF57783">
    <property type="entry name" value="Zinc beta-ribbon"/>
    <property type="match status" value="1"/>
</dbReference>
<feature type="compositionally biased region" description="Basic and acidic residues" evidence="4">
    <location>
        <begin position="253"/>
        <end position="271"/>
    </location>
</feature>
<dbReference type="InterPro" id="IPR002853">
    <property type="entry name" value="TFIIE_asu"/>
</dbReference>
<evidence type="ECO:0000256" key="4">
    <source>
        <dbReference type="SAM" id="MobiDB-lite"/>
    </source>
</evidence>
<dbReference type="PANTHER" id="PTHR13097:SF7">
    <property type="entry name" value="GENERAL TRANSCRIPTION FACTOR IIE SUBUNIT 1"/>
    <property type="match status" value="1"/>
</dbReference>
<dbReference type="AlphaFoldDB" id="A0AAD5XPC1"/>
<gene>
    <name evidence="6" type="ORF">HDU87_001663</name>
</gene>
<organism evidence="6 7">
    <name type="scientific">Geranomyces variabilis</name>
    <dbReference type="NCBI Taxonomy" id="109894"/>
    <lineage>
        <taxon>Eukaryota</taxon>
        <taxon>Fungi</taxon>
        <taxon>Fungi incertae sedis</taxon>
        <taxon>Chytridiomycota</taxon>
        <taxon>Chytridiomycota incertae sedis</taxon>
        <taxon>Chytridiomycetes</taxon>
        <taxon>Spizellomycetales</taxon>
        <taxon>Powellomycetaceae</taxon>
        <taxon>Geranomyces</taxon>
    </lineage>
</organism>
<keyword evidence="3" id="KW-0804">Transcription</keyword>
<dbReference type="SMART" id="SM00531">
    <property type="entry name" value="TFIIE"/>
    <property type="match status" value="1"/>
</dbReference>
<sequence>MSPAAPTVLPSARDSAAAKEILRKLVALVARAYYEPKHMVVFDILVKVNSQRDEELAKALRVQTKELHKICSKPKLDGLLKSEGRAELVGPVTEGRQQRKISRTYYYIDYKVFVDVVKWKIYKIGKLIEKEVQMQMANMPYKCPRCNKEYSALDFAMLTKTANLMPLCDICSVEIVAGSTGVDSAGVSEKYTKFMDESQPIVELLKQTDKLVIPQWVSDANTNPTDGTANGGDVELGFSRVEGAAPANIVIEVDEKPSGDTENDKTDAAAKEEADALAKYYANLQAQAVGENPAPASSLSWPLEGKRPRTDDEEEANGASQPSTAPADDEDDDEEFEEI</sequence>
<dbReference type="InterPro" id="IPR039997">
    <property type="entry name" value="TFE"/>
</dbReference>
<evidence type="ECO:0000256" key="3">
    <source>
        <dbReference type="ARBA" id="ARBA00023163"/>
    </source>
</evidence>
<evidence type="ECO:0000313" key="6">
    <source>
        <dbReference type="EMBL" id="KAJ3181013.1"/>
    </source>
</evidence>
<reference evidence="6" key="1">
    <citation type="submission" date="2020-05" db="EMBL/GenBank/DDBJ databases">
        <title>Phylogenomic resolution of chytrid fungi.</title>
        <authorList>
            <person name="Stajich J.E."/>
            <person name="Amses K."/>
            <person name="Simmons R."/>
            <person name="Seto K."/>
            <person name="Myers J."/>
            <person name="Bonds A."/>
            <person name="Quandt C.A."/>
            <person name="Barry K."/>
            <person name="Liu P."/>
            <person name="Grigoriev I."/>
            <person name="Longcore J.E."/>
            <person name="James T.Y."/>
        </authorList>
    </citation>
    <scope>NUCLEOTIDE SEQUENCE</scope>
    <source>
        <strain evidence="6">JEL0379</strain>
    </source>
</reference>
<feature type="domain" description="HTH TFE/IIEalpha-type" evidence="5">
    <location>
        <begin position="22"/>
        <end position="118"/>
    </location>
</feature>
<evidence type="ECO:0000256" key="1">
    <source>
        <dbReference type="ARBA" id="ARBA00008947"/>
    </source>
</evidence>
<comment type="similarity">
    <text evidence="1">Belongs to the TFIIE alpha subunit family.</text>
</comment>